<dbReference type="PANTHER" id="PTHR47706:SF2">
    <property type="entry name" value="ISOFLAVONE REDUCTASE FAMILY PROTEIN (AFU_ORTHOLOGUE AFUA_2G05290)"/>
    <property type="match status" value="1"/>
</dbReference>
<evidence type="ECO:0000256" key="3">
    <source>
        <dbReference type="SAM" id="MobiDB-lite"/>
    </source>
</evidence>
<keyword evidence="1" id="KW-0521">NADP</keyword>
<feature type="region of interest" description="Disordered" evidence="3">
    <location>
        <begin position="33"/>
        <end position="52"/>
    </location>
</feature>
<proteinExistence type="predicted"/>
<name>A0ABR1KGD2_9PEZI</name>
<dbReference type="InterPro" id="IPR051609">
    <property type="entry name" value="NmrA/Isoflavone_reductase-like"/>
</dbReference>
<dbReference type="InterPro" id="IPR008030">
    <property type="entry name" value="NmrA-like"/>
</dbReference>
<keyword evidence="2" id="KW-0560">Oxidoreductase</keyword>
<reference evidence="5 6" key="1">
    <citation type="submission" date="2024-04" db="EMBL/GenBank/DDBJ databases">
        <title>Phyllosticta paracitricarpa is synonymous to the EU quarantine fungus P. citricarpa based on phylogenomic analyses.</title>
        <authorList>
            <consortium name="Lawrence Berkeley National Laboratory"/>
            <person name="Van Ingen-Buijs V.A."/>
            <person name="Van Westerhoven A.C."/>
            <person name="Haridas S."/>
            <person name="Skiadas P."/>
            <person name="Martin F."/>
            <person name="Groenewald J.Z."/>
            <person name="Crous P.W."/>
            <person name="Seidl M.F."/>
        </authorList>
    </citation>
    <scope>NUCLEOTIDE SEQUENCE [LARGE SCALE GENOMIC DNA]</scope>
    <source>
        <strain evidence="5 6">CBS 123371</strain>
    </source>
</reference>
<evidence type="ECO:0000259" key="4">
    <source>
        <dbReference type="Pfam" id="PF05368"/>
    </source>
</evidence>
<dbReference type="InterPro" id="IPR036291">
    <property type="entry name" value="NAD(P)-bd_dom_sf"/>
</dbReference>
<dbReference type="Gene3D" id="3.40.50.720">
    <property type="entry name" value="NAD(P)-binding Rossmann-like Domain"/>
    <property type="match status" value="1"/>
</dbReference>
<feature type="domain" description="NmrA-like" evidence="4">
    <location>
        <begin position="65"/>
        <end position="283"/>
    </location>
</feature>
<dbReference type="Proteomes" id="UP001363622">
    <property type="component" value="Unassembled WGS sequence"/>
</dbReference>
<dbReference type="Gene3D" id="3.90.25.10">
    <property type="entry name" value="UDP-galactose 4-epimerase, domain 1"/>
    <property type="match status" value="1"/>
</dbReference>
<keyword evidence="6" id="KW-1185">Reference proteome</keyword>
<evidence type="ECO:0000256" key="1">
    <source>
        <dbReference type="ARBA" id="ARBA00022857"/>
    </source>
</evidence>
<dbReference type="Pfam" id="PF05368">
    <property type="entry name" value="NmrA"/>
    <property type="match status" value="1"/>
</dbReference>
<evidence type="ECO:0000313" key="6">
    <source>
        <dbReference type="Proteomes" id="UP001363622"/>
    </source>
</evidence>
<evidence type="ECO:0000313" key="5">
    <source>
        <dbReference type="EMBL" id="KAK7514509.1"/>
    </source>
</evidence>
<gene>
    <name evidence="5" type="ORF">IWZ03DRAFT_215240</name>
</gene>
<organism evidence="5 6">
    <name type="scientific">Phyllosticta citriasiana</name>
    <dbReference type="NCBI Taxonomy" id="595635"/>
    <lineage>
        <taxon>Eukaryota</taxon>
        <taxon>Fungi</taxon>
        <taxon>Dikarya</taxon>
        <taxon>Ascomycota</taxon>
        <taxon>Pezizomycotina</taxon>
        <taxon>Dothideomycetes</taxon>
        <taxon>Dothideomycetes incertae sedis</taxon>
        <taxon>Botryosphaeriales</taxon>
        <taxon>Phyllostictaceae</taxon>
        <taxon>Phyllosticta</taxon>
    </lineage>
</organism>
<sequence>MAIIAVAGGSSPTLGHAIVSAISLTPNTPVILSRQTADTPPPDPETNLSTSTSISRATGAAIETRYVDYASSNSLAAALAGVHTVICVLRIADSDEWAAVQTRLLRAAEAAGCKRFAPSEFGFGAAEKDVAITGAAKERVWAACRASRLECTRFPCGIFMNYLALGRSFASPEAREVALAGLQDDPLLFEFQRGIAELPVSATGVFPRVSFTLLHDVGRFVAAACLLTEGSWLEQMSMVGETMRLDDVVELVKSVLGIELEIVAVGEEELRRRTDEIQGIGETPQEMHRKMVAQLDLAMLDDKSAIEPVCNQICFLVKPMYIKKFLQIS</sequence>
<dbReference type="SUPFAM" id="SSF51735">
    <property type="entry name" value="NAD(P)-binding Rossmann-fold domains"/>
    <property type="match status" value="1"/>
</dbReference>
<accession>A0ABR1KGD2</accession>
<dbReference type="EMBL" id="JBBPHU010000008">
    <property type="protein sequence ID" value="KAK7514509.1"/>
    <property type="molecule type" value="Genomic_DNA"/>
</dbReference>
<evidence type="ECO:0000256" key="2">
    <source>
        <dbReference type="ARBA" id="ARBA00023002"/>
    </source>
</evidence>
<protein>
    <submittedName>
        <fullName evidence="5">Isoflavone reductase family protein</fullName>
    </submittedName>
</protein>
<dbReference type="PANTHER" id="PTHR47706">
    <property type="entry name" value="NMRA-LIKE FAMILY PROTEIN"/>
    <property type="match status" value="1"/>
</dbReference>
<comment type="caution">
    <text evidence="5">The sequence shown here is derived from an EMBL/GenBank/DDBJ whole genome shotgun (WGS) entry which is preliminary data.</text>
</comment>